<keyword evidence="2" id="KW-0677">Repeat</keyword>
<dbReference type="SUPFAM" id="SSF52058">
    <property type="entry name" value="L domain-like"/>
    <property type="match status" value="1"/>
</dbReference>
<dbReference type="PANTHER" id="PTHR24366">
    <property type="entry name" value="IG(IMMUNOGLOBULIN) AND LRR(LEUCINE RICH REPEAT) DOMAINS"/>
    <property type="match status" value="1"/>
</dbReference>
<comment type="caution">
    <text evidence="4">The sequence shown here is derived from an EMBL/GenBank/DDBJ whole genome shotgun (WGS) entry which is preliminary data.</text>
</comment>
<evidence type="ECO:0000256" key="1">
    <source>
        <dbReference type="ARBA" id="ARBA00022614"/>
    </source>
</evidence>
<feature type="signal peptide" evidence="3">
    <location>
        <begin position="1"/>
        <end position="25"/>
    </location>
</feature>
<dbReference type="PANTHER" id="PTHR24366:SF96">
    <property type="entry name" value="LEUCINE RICH REPEAT CONTAINING 53"/>
    <property type="match status" value="1"/>
</dbReference>
<feature type="chain" id="PRO_5043632093" evidence="3">
    <location>
        <begin position="26"/>
        <end position="348"/>
    </location>
</feature>
<dbReference type="SMART" id="SM00369">
    <property type="entry name" value="LRR_TYP"/>
    <property type="match status" value="4"/>
</dbReference>
<dbReference type="EMBL" id="JARQZJ010000031">
    <property type="protein sequence ID" value="KAK9873993.1"/>
    <property type="molecule type" value="Genomic_DNA"/>
</dbReference>
<dbReference type="AlphaFoldDB" id="A0AAW1TZY7"/>
<protein>
    <submittedName>
        <fullName evidence="4">Uncharacterized protein</fullName>
    </submittedName>
</protein>
<name>A0AAW1TZY7_9CUCU</name>
<dbReference type="Proteomes" id="UP001431783">
    <property type="component" value="Unassembled WGS sequence"/>
</dbReference>
<evidence type="ECO:0000256" key="3">
    <source>
        <dbReference type="SAM" id="SignalP"/>
    </source>
</evidence>
<dbReference type="InterPro" id="IPR001611">
    <property type="entry name" value="Leu-rich_rpt"/>
</dbReference>
<evidence type="ECO:0000256" key="2">
    <source>
        <dbReference type="ARBA" id="ARBA00022737"/>
    </source>
</evidence>
<sequence>MNTTDMFELLILCCVLVVKLECSSCIIIEEDILPVTFKNVRLNLISQSTKTKNTLYIRSAENLRDYIIGNRTDTVRINDQIIPTLYGNSITNIRNIAIFDLSRNQIQGIEEGAFGNLGLVQALNLSSNLIRVIRSNVFTNIDVKFLFLGHNRIFKIEAQAFTDSRKLYMIDLSYNRIRTWNWRWFRGTFPKSINMKHNFLEILPEDSFKFIDDLDIPDDQRILHHLLFDHNEIHIIHRFCLPRLKKIIFFDLSYNFLETVLKGTFDSVDSINKLDLSHNRIFYLENTLFKNTRIGYVNLKNNYLVFINIQWAPVLNLDFNPLDSESEKQWIQWKRSKGHLLTSPEYDS</sequence>
<gene>
    <name evidence="4" type="ORF">WA026_002341</name>
</gene>
<keyword evidence="5" id="KW-1185">Reference proteome</keyword>
<organism evidence="4 5">
    <name type="scientific">Henosepilachna vigintioctopunctata</name>
    <dbReference type="NCBI Taxonomy" id="420089"/>
    <lineage>
        <taxon>Eukaryota</taxon>
        <taxon>Metazoa</taxon>
        <taxon>Ecdysozoa</taxon>
        <taxon>Arthropoda</taxon>
        <taxon>Hexapoda</taxon>
        <taxon>Insecta</taxon>
        <taxon>Pterygota</taxon>
        <taxon>Neoptera</taxon>
        <taxon>Endopterygota</taxon>
        <taxon>Coleoptera</taxon>
        <taxon>Polyphaga</taxon>
        <taxon>Cucujiformia</taxon>
        <taxon>Coccinelloidea</taxon>
        <taxon>Coccinellidae</taxon>
        <taxon>Epilachninae</taxon>
        <taxon>Epilachnini</taxon>
        <taxon>Henosepilachna</taxon>
    </lineage>
</organism>
<evidence type="ECO:0000313" key="4">
    <source>
        <dbReference type="EMBL" id="KAK9873993.1"/>
    </source>
</evidence>
<reference evidence="4 5" key="1">
    <citation type="submission" date="2023-03" db="EMBL/GenBank/DDBJ databases">
        <title>Genome insight into feeding habits of ladybird beetles.</title>
        <authorList>
            <person name="Li H.-S."/>
            <person name="Huang Y.-H."/>
            <person name="Pang H."/>
        </authorList>
    </citation>
    <scope>NUCLEOTIDE SEQUENCE [LARGE SCALE GENOMIC DNA]</scope>
    <source>
        <strain evidence="4">SYSU_2023b</strain>
        <tissue evidence="4">Whole body</tissue>
    </source>
</reference>
<dbReference type="InterPro" id="IPR003591">
    <property type="entry name" value="Leu-rich_rpt_typical-subtyp"/>
</dbReference>
<dbReference type="InterPro" id="IPR032675">
    <property type="entry name" value="LRR_dom_sf"/>
</dbReference>
<dbReference type="Pfam" id="PF13855">
    <property type="entry name" value="LRR_8"/>
    <property type="match status" value="2"/>
</dbReference>
<dbReference type="Gene3D" id="3.80.10.10">
    <property type="entry name" value="Ribonuclease Inhibitor"/>
    <property type="match status" value="2"/>
</dbReference>
<keyword evidence="1" id="KW-0433">Leucine-rich repeat</keyword>
<evidence type="ECO:0000313" key="5">
    <source>
        <dbReference type="Proteomes" id="UP001431783"/>
    </source>
</evidence>
<accession>A0AAW1TZY7</accession>
<keyword evidence="3" id="KW-0732">Signal</keyword>
<proteinExistence type="predicted"/>